<dbReference type="InterPro" id="IPR014729">
    <property type="entry name" value="Rossmann-like_a/b/a_fold"/>
</dbReference>
<dbReference type="Gramene" id="PRQ51443">
    <property type="protein sequence ID" value="PRQ51443"/>
    <property type="gene ID" value="RchiOBHm_Chr2g0144491"/>
</dbReference>
<sequence length="277" mass="31297">MAFLRSSSVAQDTGPTLVAIDKDKHSHFAVKWAVDNLIKTSKCILIHVRNKSLHPRRYPSLRYHHHRTRHRDTLYIPDAAAIPKEGRPPTEAELQQFFLPYRGFCARKGIIAMEVVLHDIDVPSALVHYIIHNAISNIVVGASHRNALTRKFKDFDVPSSLLKYVPDTCAVYVISSKGRLQAKRAASQPQTPKCDAEPLRDTSQENHLPSHPHDGSDSEDIPRYNIHNFITFDESSLCRLVLNFSCTADHNLVMGAQVQKVPPQTEYLLIDSLTLNR</sequence>
<evidence type="ECO:0000256" key="1">
    <source>
        <dbReference type="ARBA" id="ARBA00000900"/>
    </source>
</evidence>
<evidence type="ECO:0000313" key="5">
    <source>
        <dbReference type="EMBL" id="PRQ51443.1"/>
    </source>
</evidence>
<dbReference type="Proteomes" id="UP000238479">
    <property type="component" value="Chromosome 2"/>
</dbReference>
<keyword evidence="6" id="KW-1185">Reference proteome</keyword>
<comment type="caution">
    <text evidence="5">The sequence shown here is derived from an EMBL/GenBank/DDBJ whole genome shotgun (WGS) entry which is preliminary data.</text>
</comment>
<accession>A0A2P6RYE9</accession>
<comment type="catalytic activity">
    <reaction evidence="1">
        <text>S-ubiquitinyl-[E2 ubiquitin-conjugating enzyme]-L-cysteine + [acceptor protein]-L-lysine = [E2 ubiquitin-conjugating enzyme]-L-cysteine + N(6)-ubiquitinyl-[acceptor protein]-L-lysine.</text>
        <dbReference type="EC" id="2.3.2.27"/>
    </reaction>
</comment>
<protein>
    <recommendedName>
        <fullName evidence="2">RING-type E3 ubiquitin transferase</fullName>
        <ecNumber evidence="2">2.3.2.27</ecNumber>
    </recommendedName>
</protein>
<reference evidence="5 6" key="1">
    <citation type="journal article" date="2018" name="Nat. Genet.">
        <title>The Rosa genome provides new insights in the design of modern roses.</title>
        <authorList>
            <person name="Bendahmane M."/>
        </authorList>
    </citation>
    <scope>NUCLEOTIDE SEQUENCE [LARGE SCALE GENOMIC DNA]</scope>
    <source>
        <strain evidence="6">cv. Old Blush</strain>
    </source>
</reference>
<dbReference type="STRING" id="74649.A0A2P6RYE9"/>
<feature type="region of interest" description="Disordered" evidence="4">
    <location>
        <begin position="183"/>
        <end position="220"/>
    </location>
</feature>
<feature type="compositionally biased region" description="Basic and acidic residues" evidence="4">
    <location>
        <begin position="194"/>
        <end position="204"/>
    </location>
</feature>
<evidence type="ECO:0000313" key="6">
    <source>
        <dbReference type="Proteomes" id="UP000238479"/>
    </source>
</evidence>
<evidence type="ECO:0000256" key="3">
    <source>
        <dbReference type="ARBA" id="ARBA00022786"/>
    </source>
</evidence>
<dbReference type="PANTHER" id="PTHR45647">
    <property type="entry name" value="OS02G0152300 PROTEIN"/>
    <property type="match status" value="1"/>
</dbReference>
<dbReference type="Gene3D" id="3.40.50.620">
    <property type="entry name" value="HUPs"/>
    <property type="match status" value="1"/>
</dbReference>
<dbReference type="EMBL" id="PDCK01000040">
    <property type="protein sequence ID" value="PRQ51443.1"/>
    <property type="molecule type" value="Genomic_DNA"/>
</dbReference>
<dbReference type="CDD" id="cd01989">
    <property type="entry name" value="USP_STK_Ubox_N"/>
    <property type="match status" value="1"/>
</dbReference>
<dbReference type="PANTHER" id="PTHR45647:SF51">
    <property type="entry name" value="PROTEIN KINASE SUPERFAMILY PROTEIN"/>
    <property type="match status" value="1"/>
</dbReference>
<name>A0A2P6RYE9_ROSCH</name>
<evidence type="ECO:0000256" key="4">
    <source>
        <dbReference type="SAM" id="MobiDB-lite"/>
    </source>
</evidence>
<dbReference type="EC" id="2.3.2.27" evidence="2"/>
<dbReference type="GO" id="GO:0061630">
    <property type="term" value="F:ubiquitin protein ligase activity"/>
    <property type="evidence" value="ECO:0007669"/>
    <property type="project" value="UniProtKB-EC"/>
</dbReference>
<feature type="compositionally biased region" description="Basic and acidic residues" evidence="4">
    <location>
        <begin position="211"/>
        <end position="220"/>
    </location>
</feature>
<dbReference type="AlphaFoldDB" id="A0A2P6RYE9"/>
<dbReference type="InterPro" id="IPR051348">
    <property type="entry name" value="U-box_ubiquitin_ligases"/>
</dbReference>
<dbReference type="SUPFAM" id="SSF52402">
    <property type="entry name" value="Adenine nucleotide alpha hydrolases-like"/>
    <property type="match status" value="1"/>
</dbReference>
<evidence type="ECO:0000256" key="2">
    <source>
        <dbReference type="ARBA" id="ARBA00012483"/>
    </source>
</evidence>
<proteinExistence type="predicted"/>
<keyword evidence="3" id="KW-0833">Ubl conjugation pathway</keyword>
<organism evidence="5 6">
    <name type="scientific">Rosa chinensis</name>
    <name type="common">China rose</name>
    <dbReference type="NCBI Taxonomy" id="74649"/>
    <lineage>
        <taxon>Eukaryota</taxon>
        <taxon>Viridiplantae</taxon>
        <taxon>Streptophyta</taxon>
        <taxon>Embryophyta</taxon>
        <taxon>Tracheophyta</taxon>
        <taxon>Spermatophyta</taxon>
        <taxon>Magnoliopsida</taxon>
        <taxon>eudicotyledons</taxon>
        <taxon>Gunneridae</taxon>
        <taxon>Pentapetalae</taxon>
        <taxon>rosids</taxon>
        <taxon>fabids</taxon>
        <taxon>Rosales</taxon>
        <taxon>Rosaceae</taxon>
        <taxon>Rosoideae</taxon>
        <taxon>Rosoideae incertae sedis</taxon>
        <taxon>Rosa</taxon>
    </lineage>
</organism>
<gene>
    <name evidence="5" type="ORF">RchiOBHm_Chr2g0144491</name>
</gene>